<protein>
    <submittedName>
        <fullName evidence="1">3674_t:CDS:1</fullName>
    </submittedName>
</protein>
<dbReference type="EMBL" id="CAJVPT010001988">
    <property type="protein sequence ID" value="CAG8472715.1"/>
    <property type="molecule type" value="Genomic_DNA"/>
</dbReference>
<evidence type="ECO:0000313" key="2">
    <source>
        <dbReference type="Proteomes" id="UP000789525"/>
    </source>
</evidence>
<evidence type="ECO:0000313" key="1">
    <source>
        <dbReference type="EMBL" id="CAG8472715.1"/>
    </source>
</evidence>
<name>A0ACA9KHX6_9GLOM</name>
<keyword evidence="2" id="KW-1185">Reference proteome</keyword>
<reference evidence="1" key="1">
    <citation type="submission" date="2021-06" db="EMBL/GenBank/DDBJ databases">
        <authorList>
            <person name="Kallberg Y."/>
            <person name="Tangrot J."/>
            <person name="Rosling A."/>
        </authorList>
    </citation>
    <scope>NUCLEOTIDE SEQUENCE</scope>
    <source>
        <strain evidence="1">CL356</strain>
    </source>
</reference>
<dbReference type="Proteomes" id="UP000789525">
    <property type="component" value="Unassembled WGS sequence"/>
</dbReference>
<gene>
    <name evidence="1" type="ORF">ACOLOM_LOCUS1663</name>
</gene>
<accession>A0ACA9KHX6</accession>
<proteinExistence type="predicted"/>
<organism evidence="1 2">
    <name type="scientific">Acaulospora colombiana</name>
    <dbReference type="NCBI Taxonomy" id="27376"/>
    <lineage>
        <taxon>Eukaryota</taxon>
        <taxon>Fungi</taxon>
        <taxon>Fungi incertae sedis</taxon>
        <taxon>Mucoromycota</taxon>
        <taxon>Glomeromycotina</taxon>
        <taxon>Glomeromycetes</taxon>
        <taxon>Diversisporales</taxon>
        <taxon>Acaulosporaceae</taxon>
        <taxon>Acaulospora</taxon>
    </lineage>
</organism>
<sequence length="112" mass="13147">MTKAKLLSTLTTFSRSQHLYPGSHSPICVAYLTYSPTLPTLTSDLSKFLRFKVPICQENFRCERNDTTVPNFDGRRFSDYNWFEQWQPALSNVWPRHGHYSYLWPKLAESQP</sequence>
<comment type="caution">
    <text evidence="1">The sequence shown here is derived from an EMBL/GenBank/DDBJ whole genome shotgun (WGS) entry which is preliminary data.</text>
</comment>